<dbReference type="EMBL" id="MIYV01000003">
    <property type="protein sequence ID" value="OIR14462.1"/>
    <property type="molecule type" value="Genomic_DNA"/>
</dbReference>
<accession>A0A1J5TR41</accession>
<sequence length="146" mass="16662">MFRSVAFAIILLTASFTGCTDSTPNRTIVTFQIDSDGEDYWIYLYSVPRTKMGNFTIVTSLEIDTVSSVYSYQKQVSFDNMTKDEEGYVSFTFQVDLSEVFWELDCKLRLSSDSTDETIILDAINSNNGQEVKEWKLPYSAPLNYS</sequence>
<gene>
    <name evidence="1" type="ORF">BEU03_01700</name>
</gene>
<organism evidence="1 2">
    <name type="scientific">Marine Group III euryarchaeote CG-Epi6</name>
    <dbReference type="NCBI Taxonomy" id="1889000"/>
    <lineage>
        <taxon>Archaea</taxon>
        <taxon>Methanobacteriati</taxon>
        <taxon>Thermoplasmatota</taxon>
        <taxon>Thermoplasmata</taxon>
        <taxon>Candidatus Thermoprofundales</taxon>
    </lineage>
</organism>
<dbReference type="AlphaFoldDB" id="A0A1J5TR41"/>
<protein>
    <recommendedName>
        <fullName evidence="3">Lipoprotein</fullName>
    </recommendedName>
</protein>
<evidence type="ECO:0008006" key="3">
    <source>
        <dbReference type="Google" id="ProtNLM"/>
    </source>
</evidence>
<comment type="caution">
    <text evidence="1">The sequence shown here is derived from an EMBL/GenBank/DDBJ whole genome shotgun (WGS) entry which is preliminary data.</text>
</comment>
<dbReference type="Proteomes" id="UP000183403">
    <property type="component" value="Unassembled WGS sequence"/>
</dbReference>
<reference evidence="1 2" key="1">
    <citation type="submission" date="2016-08" db="EMBL/GenBank/DDBJ databases">
        <title>New Insights into Marine Group III Euryarchaeota, from dark to light.</title>
        <authorList>
            <person name="Haro-Moreno J.M."/>
            <person name="Rodriguez-Valera F."/>
            <person name="Lopez-Garcia P."/>
            <person name="Moreira D."/>
            <person name="Martin-Cuadrado A.B."/>
        </authorList>
    </citation>
    <scope>NUCLEOTIDE SEQUENCE [LARGE SCALE GENOMIC DNA]</scope>
    <source>
        <strain evidence="1">CG-Epi6</strain>
    </source>
</reference>
<evidence type="ECO:0000313" key="1">
    <source>
        <dbReference type="EMBL" id="OIR14462.1"/>
    </source>
</evidence>
<dbReference type="PROSITE" id="PS51257">
    <property type="entry name" value="PROKAR_LIPOPROTEIN"/>
    <property type="match status" value="1"/>
</dbReference>
<proteinExistence type="predicted"/>
<evidence type="ECO:0000313" key="2">
    <source>
        <dbReference type="Proteomes" id="UP000183403"/>
    </source>
</evidence>
<name>A0A1J5TR41_9ARCH</name>